<evidence type="ECO:0000256" key="7">
    <source>
        <dbReference type="ARBA" id="ARBA00023158"/>
    </source>
</evidence>
<evidence type="ECO:0000256" key="8">
    <source>
        <dbReference type="ARBA" id="ARBA00023163"/>
    </source>
</evidence>
<evidence type="ECO:0000256" key="3">
    <source>
        <dbReference type="ARBA" id="ARBA00008030"/>
    </source>
</evidence>
<evidence type="ECO:0000256" key="2">
    <source>
        <dbReference type="ARBA" id="ARBA00004496"/>
    </source>
</evidence>
<dbReference type="GO" id="GO:0031047">
    <property type="term" value="P:regulatory ncRNA-mediated gene silencing"/>
    <property type="evidence" value="ECO:0007669"/>
    <property type="project" value="UniProtKB-KW"/>
</dbReference>
<name>A0A7S2T9G5_9CHLO</name>
<evidence type="ECO:0000256" key="5">
    <source>
        <dbReference type="ARBA" id="ARBA00022490"/>
    </source>
</evidence>
<evidence type="ECO:0000256" key="1">
    <source>
        <dbReference type="ARBA" id="ARBA00004123"/>
    </source>
</evidence>
<gene>
    <name evidence="10" type="ORF">CROS1312_LOCUS437</name>
</gene>
<dbReference type="InterPro" id="IPR019312">
    <property type="entry name" value="CNOT11"/>
</dbReference>
<evidence type="ECO:0000256" key="4">
    <source>
        <dbReference type="ARBA" id="ARBA00014872"/>
    </source>
</evidence>
<dbReference type="AlphaFoldDB" id="A0A7S2T9G5"/>
<keyword evidence="7" id="KW-0943">RNA-mediated gene silencing</keyword>
<dbReference type="EMBL" id="HBHM01000582">
    <property type="protein sequence ID" value="CAD9721171.1"/>
    <property type="molecule type" value="Transcribed_RNA"/>
</dbReference>
<keyword evidence="6" id="KW-0805">Transcription regulation</keyword>
<sequence length="374" mass="40228">MANQSLLTPAEGDDLLVEVLGPRTATDPLRETAARFLNRFTGSRLGMACGALALLLRDDLAGLLGDPQRIASWFILSVAHCGNVSPGTSVLHRSPFYPSLAKIVLGQGGATTAERAAVHRILVSGFLPEVQALSPVCLLRDALGHWAALERLGRARLEQSVSLEPDADAREWRDIGRGDAAAAERPGVLPPEAIQSSLEGPLLPSRQKELADLIRGQPHSRPDFPRDACGYDPLCLPLLVENNPAVAAQLLLKVFSAGPHLRGLAGEYLEELVAMGVSLPAMEVLKTLICEGRVPRDVTNMYIAKCIASCQSTRDNHAQSRLVQLLSVFLQSLVRARSAQIGDMAIEIQSFCIGFSRVKEAAALFRMLKAQEGA</sequence>
<dbReference type="PANTHER" id="PTHR15975:SF0">
    <property type="entry name" value="CCR4-NOT TRANSCRIPTION COMPLEX SUBUNIT 11"/>
    <property type="match status" value="1"/>
</dbReference>
<dbReference type="GO" id="GO:0005634">
    <property type="term" value="C:nucleus"/>
    <property type="evidence" value="ECO:0007669"/>
    <property type="project" value="UniProtKB-SubCell"/>
</dbReference>
<dbReference type="GO" id="GO:0030014">
    <property type="term" value="C:CCR4-NOT complex"/>
    <property type="evidence" value="ECO:0007669"/>
    <property type="project" value="InterPro"/>
</dbReference>
<comment type="subcellular location">
    <subcellularLocation>
        <location evidence="2">Cytoplasm</location>
    </subcellularLocation>
    <subcellularLocation>
        <location evidence="1">Nucleus</location>
    </subcellularLocation>
</comment>
<keyword evidence="8" id="KW-0804">Transcription</keyword>
<protein>
    <recommendedName>
        <fullName evidence="4">CCR4-NOT transcription complex subunit 11</fullName>
    </recommendedName>
</protein>
<comment type="similarity">
    <text evidence="3">Belongs to the CNOT11 family.</text>
</comment>
<evidence type="ECO:0000256" key="6">
    <source>
        <dbReference type="ARBA" id="ARBA00023015"/>
    </source>
</evidence>
<accession>A0A7S2T9G5</accession>
<evidence type="ECO:0000313" key="10">
    <source>
        <dbReference type="EMBL" id="CAD9721171.1"/>
    </source>
</evidence>
<dbReference type="GO" id="GO:0005737">
    <property type="term" value="C:cytoplasm"/>
    <property type="evidence" value="ECO:0007669"/>
    <property type="project" value="UniProtKB-SubCell"/>
</dbReference>
<dbReference type="Pfam" id="PF10155">
    <property type="entry name" value="CNOT11"/>
    <property type="match status" value="1"/>
</dbReference>
<keyword evidence="5" id="KW-0963">Cytoplasm</keyword>
<keyword evidence="9" id="KW-0539">Nucleus</keyword>
<dbReference type="PANTHER" id="PTHR15975">
    <property type="entry name" value="CCR4-NOT TRANSCRIPTION COMPLEX SUBUNIT 11"/>
    <property type="match status" value="1"/>
</dbReference>
<organism evidence="10">
    <name type="scientific">Chloropicon roscoffensis</name>
    <dbReference type="NCBI Taxonomy" id="1461544"/>
    <lineage>
        <taxon>Eukaryota</taxon>
        <taxon>Viridiplantae</taxon>
        <taxon>Chlorophyta</taxon>
        <taxon>Chloropicophyceae</taxon>
        <taxon>Chloropicales</taxon>
        <taxon>Chloropicaceae</taxon>
        <taxon>Chloropicon</taxon>
    </lineage>
</organism>
<proteinExistence type="inferred from homology"/>
<reference evidence="10" key="1">
    <citation type="submission" date="2021-01" db="EMBL/GenBank/DDBJ databases">
        <authorList>
            <person name="Corre E."/>
            <person name="Pelletier E."/>
            <person name="Niang G."/>
            <person name="Scheremetjew M."/>
            <person name="Finn R."/>
            <person name="Kale V."/>
            <person name="Holt S."/>
            <person name="Cochrane G."/>
            <person name="Meng A."/>
            <person name="Brown T."/>
            <person name="Cohen L."/>
        </authorList>
    </citation>
    <scope>NUCLEOTIDE SEQUENCE</scope>
    <source>
        <strain evidence="10">RCC2335</strain>
    </source>
</reference>
<evidence type="ECO:0000256" key="9">
    <source>
        <dbReference type="ARBA" id="ARBA00023242"/>
    </source>
</evidence>